<dbReference type="GO" id="GO:0070205">
    <property type="term" value="F:2-succinyl-6-hydroxy-2,4-cyclohexadiene-1-carboxylate synthase activity"/>
    <property type="evidence" value="ECO:0007669"/>
    <property type="project" value="UniProtKB-UniRule"/>
</dbReference>
<dbReference type="PANTHER" id="PTHR42916">
    <property type="entry name" value="2-SUCCINYL-5-ENOLPYRUVYL-6-HYDROXY-3-CYCLOHEXENE-1-CARBOXYLATE SYNTHASE"/>
    <property type="match status" value="1"/>
</dbReference>
<keyword evidence="1 3" id="KW-0474">Menaquinone biosynthesis</keyword>
<comment type="subunit">
    <text evidence="3">Monomer.</text>
</comment>
<dbReference type="Pfam" id="PF00561">
    <property type="entry name" value="Abhydrolase_1"/>
    <property type="match status" value="1"/>
</dbReference>
<dbReference type="STRING" id="1547283.A9C19_04000"/>
<dbReference type="OrthoDB" id="9808398at2"/>
<keyword evidence="6" id="KW-1185">Reference proteome</keyword>
<comment type="function">
    <text evidence="3">Catalyzes a proton abstraction reaction that results in 2,5-elimination of pyruvate from 2-succinyl-5-enolpyruvyl-6-hydroxy-3-cyclohexene-1-carboxylate (SEPHCHC) and the formation of 2-succinyl-6-hydroxy-2,4-cyclohexadiene-1-carboxylate (SHCHC).</text>
</comment>
<dbReference type="InterPro" id="IPR022485">
    <property type="entry name" value="SHCHC_synthase_MenH"/>
</dbReference>
<evidence type="ECO:0000256" key="3">
    <source>
        <dbReference type="HAMAP-Rule" id="MF_01660"/>
    </source>
</evidence>
<dbReference type="UniPathway" id="UPA00079"/>
<dbReference type="Gene3D" id="3.40.50.1820">
    <property type="entry name" value="alpha/beta hydrolase"/>
    <property type="match status" value="1"/>
</dbReference>
<comment type="catalytic activity">
    <reaction evidence="3">
        <text>5-enolpyruvoyl-6-hydroxy-2-succinyl-cyclohex-3-ene-1-carboxylate = (1R,6R)-6-hydroxy-2-succinyl-cyclohexa-2,4-diene-1-carboxylate + pyruvate</text>
        <dbReference type="Rhea" id="RHEA:25597"/>
        <dbReference type="ChEBI" id="CHEBI:15361"/>
        <dbReference type="ChEBI" id="CHEBI:58689"/>
        <dbReference type="ChEBI" id="CHEBI:58818"/>
        <dbReference type="EC" id="4.2.99.20"/>
    </reaction>
</comment>
<proteinExistence type="inferred from homology"/>
<dbReference type="HAMAP" id="MF_01660">
    <property type="entry name" value="MenH"/>
    <property type="match status" value="1"/>
</dbReference>
<comment type="pathway">
    <text evidence="3">Quinol/quinone metabolism; menaquinone biosynthesis.</text>
</comment>
<evidence type="ECO:0000256" key="1">
    <source>
        <dbReference type="ARBA" id="ARBA00022428"/>
    </source>
</evidence>
<dbReference type="AlphaFoldDB" id="A0A1L3MNP4"/>
<dbReference type="InterPro" id="IPR029058">
    <property type="entry name" value="AB_hydrolase_fold"/>
</dbReference>
<evidence type="ECO:0000256" key="2">
    <source>
        <dbReference type="ARBA" id="ARBA00023239"/>
    </source>
</evidence>
<organism evidence="5 6">
    <name type="scientific">Bacillus weihaiensis</name>
    <dbReference type="NCBI Taxonomy" id="1547283"/>
    <lineage>
        <taxon>Bacteria</taxon>
        <taxon>Bacillati</taxon>
        <taxon>Bacillota</taxon>
        <taxon>Bacilli</taxon>
        <taxon>Bacillales</taxon>
        <taxon>Bacillaceae</taxon>
        <taxon>Bacillus</taxon>
    </lineage>
</organism>
<dbReference type="UniPathway" id="UPA01057">
    <property type="reaction ID" value="UER00900"/>
</dbReference>
<keyword evidence="2 3" id="KW-0456">Lyase</keyword>
<gene>
    <name evidence="3" type="primary">menH</name>
    <name evidence="5" type="ORF">A9C19_04000</name>
</gene>
<dbReference type="Proteomes" id="UP000181936">
    <property type="component" value="Chromosome"/>
</dbReference>
<dbReference type="NCBIfam" id="TIGR03695">
    <property type="entry name" value="menH_SHCHC"/>
    <property type="match status" value="1"/>
</dbReference>
<dbReference type="EMBL" id="CP016020">
    <property type="protein sequence ID" value="APH03965.1"/>
    <property type="molecule type" value="Genomic_DNA"/>
</dbReference>
<dbReference type="KEGG" id="bwh:A9C19_04000"/>
<feature type="domain" description="AB hydrolase-1" evidence="4">
    <location>
        <begin position="22"/>
        <end position="255"/>
    </location>
</feature>
<dbReference type="InterPro" id="IPR000073">
    <property type="entry name" value="AB_hydrolase_1"/>
</dbReference>
<comment type="pathway">
    <text evidence="3">Quinol/quinone metabolism; 1,4-dihydroxy-2-naphthoate biosynthesis; 1,4-dihydroxy-2-naphthoate from chorismate: step 3/7.</text>
</comment>
<evidence type="ECO:0000259" key="4">
    <source>
        <dbReference type="Pfam" id="PF00561"/>
    </source>
</evidence>
<name>A0A1L3MNP4_9BACI</name>
<dbReference type="SUPFAM" id="SSF53474">
    <property type="entry name" value="alpha/beta-Hydrolases"/>
    <property type="match status" value="1"/>
</dbReference>
<reference evidence="5 6" key="1">
    <citation type="journal article" date="2016" name="Sci. Rep.">
        <title>Complete genome sequence and transcriptomic analysis of a novel marine strain Bacillus weihaiensis reveals the mechanism of brown algae degradation.</title>
        <authorList>
            <person name="Zhu Y."/>
            <person name="Chen P."/>
            <person name="Bao Y."/>
            <person name="Men Y."/>
            <person name="Zeng Y."/>
            <person name="Yang J."/>
            <person name="Sun J."/>
            <person name="Sun Y."/>
        </authorList>
    </citation>
    <scope>NUCLEOTIDE SEQUENCE [LARGE SCALE GENOMIC DNA]</scope>
    <source>
        <strain evidence="5 6">Alg07</strain>
    </source>
</reference>
<accession>A0A1L3MNP4</accession>
<dbReference type="GO" id="GO:0009234">
    <property type="term" value="P:menaquinone biosynthetic process"/>
    <property type="evidence" value="ECO:0007669"/>
    <property type="project" value="UniProtKB-UniRule"/>
</dbReference>
<evidence type="ECO:0000313" key="6">
    <source>
        <dbReference type="Proteomes" id="UP000181936"/>
    </source>
</evidence>
<dbReference type="EC" id="4.2.99.20" evidence="3"/>
<evidence type="ECO:0000313" key="5">
    <source>
        <dbReference type="EMBL" id="APH03965.1"/>
    </source>
</evidence>
<dbReference type="PRINTS" id="PR00111">
    <property type="entry name" value="ABHYDROLASE"/>
</dbReference>
<comment type="similarity">
    <text evidence="3">Belongs to the AB hydrolase superfamily. MenH family.</text>
</comment>
<dbReference type="PANTHER" id="PTHR42916:SF1">
    <property type="entry name" value="PROTEIN PHYLLO, CHLOROPLASTIC"/>
    <property type="match status" value="1"/>
</dbReference>
<sequence>MKVRGVNYNVEIYNGNQGKERLILLHGFTGSTKSWMHVLDHFSQFELILIDLIGHGQTESPKDVLRYSMEEVVNDIKEMMDMLEISHTNMLGYSMGGRVALSFTVRFPQYINKLVLESSSPGLNNEEDRIQRIEADTKLAKDIMSSDDLSHFVRRWEDIPLFKSQKRLPDSVQSRIRYQRLRNSPRGLANSLMGMGTGVQPSLWHELKRVKTPVLLLSGELDRKFCEIAKQMMQQLENSSKKEIIDVGHAIHVEQPQIFGKIVNEFLLRN</sequence>
<protein>
    <recommendedName>
        <fullName evidence="3">Putative 2-succinyl-6-hydroxy-2,4-cyclohexadiene-1-carboxylate synthase</fullName>
        <shortName evidence="3">SHCHC synthase</shortName>
        <ecNumber evidence="3">4.2.99.20</ecNumber>
    </recommendedName>
</protein>
<dbReference type="RefSeq" id="WP_072578758.1">
    <property type="nucleotide sequence ID" value="NZ_CP016020.1"/>
</dbReference>